<accession>A0A151JXK6</accession>
<gene>
    <name evidence="1" type="ORF">ALC56_05880</name>
</gene>
<organism evidence="1 2">
    <name type="scientific">Trachymyrmex septentrionalis</name>
    <dbReference type="NCBI Taxonomy" id="34720"/>
    <lineage>
        <taxon>Eukaryota</taxon>
        <taxon>Metazoa</taxon>
        <taxon>Ecdysozoa</taxon>
        <taxon>Arthropoda</taxon>
        <taxon>Hexapoda</taxon>
        <taxon>Insecta</taxon>
        <taxon>Pterygota</taxon>
        <taxon>Neoptera</taxon>
        <taxon>Endopterygota</taxon>
        <taxon>Hymenoptera</taxon>
        <taxon>Apocrita</taxon>
        <taxon>Aculeata</taxon>
        <taxon>Formicoidea</taxon>
        <taxon>Formicidae</taxon>
        <taxon>Myrmicinae</taxon>
        <taxon>Trachymyrmex</taxon>
    </lineage>
</organism>
<evidence type="ECO:0000313" key="2">
    <source>
        <dbReference type="Proteomes" id="UP000078541"/>
    </source>
</evidence>
<name>A0A151JXK6_9HYME</name>
<dbReference type="Proteomes" id="UP000078541">
    <property type="component" value="Unassembled WGS sequence"/>
</dbReference>
<reference evidence="1 2" key="1">
    <citation type="submission" date="2016-03" db="EMBL/GenBank/DDBJ databases">
        <title>Trachymyrmex septentrionalis WGS genome.</title>
        <authorList>
            <person name="Nygaard S."/>
            <person name="Hu H."/>
            <person name="Boomsma J."/>
            <person name="Zhang G."/>
        </authorList>
    </citation>
    <scope>NUCLEOTIDE SEQUENCE [LARGE SCALE GENOMIC DNA]</scope>
    <source>
        <strain evidence="1">Tsep2-gDNA-1</strain>
        <tissue evidence="1">Whole body</tissue>
    </source>
</reference>
<dbReference type="EMBL" id="KQ981594">
    <property type="protein sequence ID" value="KYN39730.1"/>
    <property type="molecule type" value="Genomic_DNA"/>
</dbReference>
<keyword evidence="2" id="KW-1185">Reference proteome</keyword>
<dbReference type="Pfam" id="PF24664">
    <property type="entry name" value="Monjiviricetes_fusion"/>
    <property type="match status" value="1"/>
</dbReference>
<dbReference type="AlphaFoldDB" id="A0A151JXK6"/>
<sequence length="323" mass="36858">MFSHTLDVHIGQFSYIADVSREACQCMHTYGNFEIAGTRITGLVSNQTTSCPIVLVGHVDHNGTYTSGAYSDLYGTWSGEVIHIVKFKITLARTIECYKQFPVLRGNGTYFLTPQTHILIRHERCNVRSHKMMQKLVETRLIKLFLGTFVHGYALHTVLERSEEWMRILEPEKTARSLRFRFATGWWVCASQNVKKSKIIRRFDGCCGQNICALVSIVQLPHARAEVRVSQMWRISIRAPRISLELSSEVKLQTVNGVTDVASLLEYRAVCLLSRRYDLIAMGYKFWEIGFNFGPPSYLETAMRDHCGSNCRCLSVRERASTS</sequence>
<dbReference type="STRING" id="34720.A0A151JXK6"/>
<proteinExistence type="predicted"/>
<protein>
    <submittedName>
        <fullName evidence="1">Uncharacterized protein</fullName>
    </submittedName>
</protein>
<evidence type="ECO:0000313" key="1">
    <source>
        <dbReference type="EMBL" id="KYN39730.1"/>
    </source>
</evidence>